<feature type="region of interest" description="Disordered" evidence="2">
    <location>
        <begin position="290"/>
        <end position="333"/>
    </location>
</feature>
<dbReference type="InterPro" id="IPR035965">
    <property type="entry name" value="PAS-like_dom_sf"/>
</dbReference>
<comment type="caution">
    <text evidence="3">The sequence shown here is derived from an EMBL/GenBank/DDBJ whole genome shotgun (WGS) entry which is preliminary data.</text>
</comment>
<evidence type="ECO:0000256" key="2">
    <source>
        <dbReference type="SAM" id="MobiDB-lite"/>
    </source>
</evidence>
<keyword evidence="1" id="KW-0175">Coiled coil</keyword>
<accession>A0AA88GPP5</accession>
<dbReference type="EMBL" id="PYSW02000022">
    <property type="protein sequence ID" value="KAG2382884.1"/>
    <property type="molecule type" value="Genomic_DNA"/>
</dbReference>
<dbReference type="RefSeq" id="XP_044548563.1">
    <property type="nucleotide sequence ID" value="XM_044694536.1"/>
</dbReference>
<evidence type="ECO:0000256" key="1">
    <source>
        <dbReference type="SAM" id="Coils"/>
    </source>
</evidence>
<sequence>MNKSGDFNSNNSGASSSASRSSSSSGFQQQVYLATNQHMPSSGSSTPSFISGQEQNLNEKSNLVLQALIQQSLGQQQQTSHSTTPPLPSSFQNFVSPQQQSPTLFSNPSNMLHQSFSNPFFFQQSTPQQTTRISPNANTLNNHAVLATQLQNLERENQLLKQENQQLKNEFFEFVNTFLEFKNCFLGRKSTGLGVIITSGDTGKILTANSCVIETLGYKDLEHFKSCVSKWSDVVIQEDRQRVFATFLQSALSNTDNCFIIFRAKRFDGKIITLSSNHQVDDNQIDLVTGDHLTSTTGNSSTQQQQPQSSTDHPSSSKPPFLVPYNPNANHSL</sequence>
<dbReference type="CDD" id="cd14686">
    <property type="entry name" value="bZIP"/>
    <property type="match status" value="1"/>
</dbReference>
<evidence type="ECO:0000313" key="4">
    <source>
        <dbReference type="Proteomes" id="UP000816034"/>
    </source>
</evidence>
<keyword evidence="4" id="KW-1185">Reference proteome</keyword>
<feature type="compositionally biased region" description="Low complexity" evidence="2">
    <location>
        <begin position="294"/>
        <end position="320"/>
    </location>
</feature>
<dbReference type="Gene3D" id="3.30.450.20">
    <property type="entry name" value="PAS domain"/>
    <property type="match status" value="1"/>
</dbReference>
<proteinExistence type="predicted"/>
<feature type="region of interest" description="Disordered" evidence="2">
    <location>
        <begin position="1"/>
        <end position="28"/>
    </location>
</feature>
<dbReference type="CDD" id="cd00130">
    <property type="entry name" value="PAS"/>
    <property type="match status" value="1"/>
</dbReference>
<feature type="compositionally biased region" description="Low complexity" evidence="2">
    <location>
        <begin position="8"/>
        <end position="26"/>
    </location>
</feature>
<reference evidence="3 4" key="1">
    <citation type="journal article" date="2018" name="BMC Genomics">
        <title>The genome of Naegleria lovaniensis, the basis for a comparative approach to unravel pathogenicity factors of the human pathogenic amoeba N. fowleri.</title>
        <authorList>
            <person name="Liechti N."/>
            <person name="Schurch N."/>
            <person name="Bruggmann R."/>
            <person name="Wittwer M."/>
        </authorList>
    </citation>
    <scope>NUCLEOTIDE SEQUENCE [LARGE SCALE GENOMIC DNA]</scope>
    <source>
        <strain evidence="3 4">ATCC 30569</strain>
    </source>
</reference>
<dbReference type="InterPro" id="IPR000014">
    <property type="entry name" value="PAS"/>
</dbReference>
<dbReference type="GeneID" id="68097306"/>
<dbReference type="SUPFAM" id="SSF55785">
    <property type="entry name" value="PYP-like sensor domain (PAS domain)"/>
    <property type="match status" value="1"/>
</dbReference>
<feature type="coiled-coil region" evidence="1">
    <location>
        <begin position="136"/>
        <end position="170"/>
    </location>
</feature>
<protein>
    <recommendedName>
        <fullName evidence="5">PAS domain-containing protein</fullName>
    </recommendedName>
</protein>
<organism evidence="3 4">
    <name type="scientific">Naegleria lovaniensis</name>
    <name type="common">Amoeba</name>
    <dbReference type="NCBI Taxonomy" id="51637"/>
    <lineage>
        <taxon>Eukaryota</taxon>
        <taxon>Discoba</taxon>
        <taxon>Heterolobosea</taxon>
        <taxon>Tetramitia</taxon>
        <taxon>Eutetramitia</taxon>
        <taxon>Vahlkampfiidae</taxon>
        <taxon>Naegleria</taxon>
    </lineage>
</organism>
<gene>
    <name evidence="3" type="ORF">C9374_004851</name>
</gene>
<name>A0AA88GPP5_NAELO</name>
<evidence type="ECO:0008006" key="5">
    <source>
        <dbReference type="Google" id="ProtNLM"/>
    </source>
</evidence>
<evidence type="ECO:0000313" key="3">
    <source>
        <dbReference type="EMBL" id="KAG2382884.1"/>
    </source>
</evidence>
<dbReference type="AlphaFoldDB" id="A0AA88GPP5"/>
<dbReference type="Proteomes" id="UP000816034">
    <property type="component" value="Unassembled WGS sequence"/>
</dbReference>